<dbReference type="Proteomes" id="UP001296993">
    <property type="component" value="Unassembled WGS sequence"/>
</dbReference>
<dbReference type="CDD" id="cd00085">
    <property type="entry name" value="HNHc"/>
    <property type="match status" value="1"/>
</dbReference>
<gene>
    <name evidence="3" type="ORF">JOF47_001891</name>
</gene>
<dbReference type="SMART" id="SM00507">
    <property type="entry name" value="HNHc"/>
    <property type="match status" value="1"/>
</dbReference>
<dbReference type="InterPro" id="IPR003870">
    <property type="entry name" value="DUF222"/>
</dbReference>
<feature type="region of interest" description="Disordered" evidence="1">
    <location>
        <begin position="391"/>
        <end position="414"/>
    </location>
</feature>
<dbReference type="RefSeq" id="WP_209997286.1">
    <property type="nucleotide sequence ID" value="NZ_BAAAJY010000002.1"/>
</dbReference>
<dbReference type="EMBL" id="JAGIOF010000001">
    <property type="protein sequence ID" value="MBP2386380.1"/>
    <property type="molecule type" value="Genomic_DNA"/>
</dbReference>
<accession>A0ABS4XD33</accession>
<name>A0ABS4XD33_9MICC</name>
<proteinExistence type="predicted"/>
<comment type="caution">
    <text evidence="3">The sequence shown here is derived from an EMBL/GenBank/DDBJ whole genome shotgun (WGS) entry which is preliminary data.</text>
</comment>
<keyword evidence="4" id="KW-1185">Reference proteome</keyword>
<reference evidence="3 4" key="1">
    <citation type="submission" date="2021-03" db="EMBL/GenBank/DDBJ databases">
        <title>Sequencing the genomes of 1000 actinobacteria strains.</title>
        <authorList>
            <person name="Klenk H.-P."/>
        </authorList>
    </citation>
    <scope>NUCLEOTIDE SEQUENCE [LARGE SCALE GENOMIC DNA]</scope>
    <source>
        <strain evidence="3 4">DSM 15797</strain>
    </source>
</reference>
<organism evidence="3 4">
    <name type="scientific">Paeniglutamicibacter kerguelensis</name>
    <dbReference type="NCBI Taxonomy" id="254788"/>
    <lineage>
        <taxon>Bacteria</taxon>
        <taxon>Bacillati</taxon>
        <taxon>Actinomycetota</taxon>
        <taxon>Actinomycetes</taxon>
        <taxon>Micrococcales</taxon>
        <taxon>Micrococcaceae</taxon>
        <taxon>Paeniglutamicibacter</taxon>
    </lineage>
</organism>
<evidence type="ECO:0000313" key="3">
    <source>
        <dbReference type="EMBL" id="MBP2386380.1"/>
    </source>
</evidence>
<evidence type="ECO:0000313" key="4">
    <source>
        <dbReference type="Proteomes" id="UP001296993"/>
    </source>
</evidence>
<evidence type="ECO:0000259" key="2">
    <source>
        <dbReference type="SMART" id="SM00507"/>
    </source>
</evidence>
<evidence type="ECO:0000256" key="1">
    <source>
        <dbReference type="SAM" id="MobiDB-lite"/>
    </source>
</evidence>
<dbReference type="Pfam" id="PF02720">
    <property type="entry name" value="DUF222"/>
    <property type="match status" value="1"/>
</dbReference>
<feature type="domain" description="HNH nuclease" evidence="2">
    <location>
        <begin position="483"/>
        <end position="535"/>
    </location>
</feature>
<dbReference type="InterPro" id="IPR003615">
    <property type="entry name" value="HNH_nuc"/>
</dbReference>
<sequence>MGTQQDLTASVVAAIETIVCGHPDRVAADDGLRLLAVLKPVFRVALDKAAASVGPSQVRAAAFVALTEDFYRVSGYGQVLAAARATDAQLHTITEAPLAEVNGLLAEPAAFLAGERALPADAASVPGRKPLYRDEAEYLKTQQNLTHFQALHRVETAANLLPHTGFNGRAVPPRFPQLGKVFSDATADPRTVAGLAKKLEAMGPEIGRQPNPDAVARQFEAELAAAVVTRNSQGTATLLEDQARRLDAGVVERSEESESMFIGAFYLGHSHKGYEYRIITNAEGHELLATAADVLNNPTTKAGTQPAPAPESSTPPLPVPEWAMDPSLPPDARPVQGFGDIVDTLPGAALLDPGIELLPGETLDQAYARQRAQRLHQFVLDSIRIVTTTAGASAGAPGQKSGGKDSDNGGQMPMLPHFTLAVTIDFQALKGQLENAGVTDHGQHISASNCRRIACNAGILPVVLNGDGVPLELGRTRRYFNRAQRRAIATRDKGCCNPGCSMPVNRTEAHHLDEWSAGGRTDVSRGCLLCVRCHVAHHAGHFSIVMLKGLPHVIAPASVDPPRTPRRNWIFHPAAEPPAA</sequence>
<protein>
    <recommendedName>
        <fullName evidence="2">HNH nuclease domain-containing protein</fullName>
    </recommendedName>
</protein>